<dbReference type="Proteomes" id="UP000596660">
    <property type="component" value="Unplaced"/>
</dbReference>
<reference evidence="2" key="2">
    <citation type="submission" date="2021-03" db="UniProtKB">
        <authorList>
            <consortium name="EnsemblPlants"/>
        </authorList>
    </citation>
    <scope>IDENTIFICATION</scope>
</reference>
<evidence type="ECO:0000259" key="1">
    <source>
        <dbReference type="Pfam" id="PF03478"/>
    </source>
</evidence>
<name>A0A803LQS9_CHEQI</name>
<dbReference type="Pfam" id="PF03478">
    <property type="entry name" value="Beta-prop_KIB1-4"/>
    <property type="match status" value="1"/>
</dbReference>
<reference evidence="2" key="1">
    <citation type="journal article" date="2017" name="Nature">
        <title>The genome of Chenopodium quinoa.</title>
        <authorList>
            <person name="Jarvis D.E."/>
            <person name="Ho Y.S."/>
            <person name="Lightfoot D.J."/>
            <person name="Schmoeckel S.M."/>
            <person name="Li B."/>
            <person name="Borm T.J.A."/>
            <person name="Ohyanagi H."/>
            <person name="Mineta K."/>
            <person name="Michell C.T."/>
            <person name="Saber N."/>
            <person name="Kharbatia N.M."/>
            <person name="Rupper R.R."/>
            <person name="Sharp A.R."/>
            <person name="Dally N."/>
            <person name="Boughton B.A."/>
            <person name="Woo Y.H."/>
            <person name="Gao G."/>
            <person name="Schijlen E.G.W.M."/>
            <person name="Guo X."/>
            <person name="Momin A.A."/>
            <person name="Negrao S."/>
            <person name="Al-Babili S."/>
            <person name="Gehring C."/>
            <person name="Roessner U."/>
            <person name="Jung C."/>
            <person name="Murphy K."/>
            <person name="Arold S.T."/>
            <person name="Gojobori T."/>
            <person name="van der Linden C.G."/>
            <person name="van Loo E.N."/>
            <person name="Jellen E.N."/>
            <person name="Maughan P.J."/>
            <person name="Tester M."/>
        </authorList>
    </citation>
    <scope>NUCLEOTIDE SEQUENCE [LARGE SCALE GENOMIC DNA]</scope>
    <source>
        <strain evidence="2">cv. PI 614886</strain>
    </source>
</reference>
<sequence>MLFDKTQRLAFWRPGQHEWSIPDVQFKVHQVSDVYYFKGEFYAVDICGQVMAFGCEVMKRRSRIVANLDVPKLPELGAEVFPYLVEVENTLLVIFRIVFMYGYGHVNEDKYWTESFEIFELNVDDGKFKQVQGVGEHAIFLGSNSTFSVHASSYKHGCKANCIYFTDVYREAFLTGDVYKGGSDMGIYSMKERKTIERLYEGPSQFCDITPPMLVERPHF</sequence>
<proteinExistence type="predicted"/>
<accession>A0A803LQS9</accession>
<dbReference type="InterPro" id="IPR050942">
    <property type="entry name" value="F-box_BR-signaling"/>
</dbReference>
<dbReference type="Gramene" id="AUR62017308-RA">
    <property type="protein sequence ID" value="AUR62017308-RA:cds"/>
    <property type="gene ID" value="AUR62017308"/>
</dbReference>
<evidence type="ECO:0000313" key="3">
    <source>
        <dbReference type="Proteomes" id="UP000596660"/>
    </source>
</evidence>
<dbReference type="InterPro" id="IPR005174">
    <property type="entry name" value="KIB1-4_b-propeller"/>
</dbReference>
<feature type="domain" description="KIB1-4 beta-propeller" evidence="1">
    <location>
        <begin position="5"/>
        <end position="189"/>
    </location>
</feature>
<evidence type="ECO:0000313" key="2">
    <source>
        <dbReference type="EnsemblPlants" id="AUR62017308-RA:cds"/>
    </source>
</evidence>
<dbReference type="EnsemblPlants" id="AUR62017308-RA">
    <property type="protein sequence ID" value="AUR62017308-RA:cds"/>
    <property type="gene ID" value="AUR62017308"/>
</dbReference>
<keyword evidence="3" id="KW-1185">Reference proteome</keyword>
<dbReference type="OMA" id="CSEANDD"/>
<protein>
    <recommendedName>
        <fullName evidence="1">KIB1-4 beta-propeller domain-containing protein</fullName>
    </recommendedName>
</protein>
<dbReference type="PANTHER" id="PTHR44259">
    <property type="entry name" value="OS07G0183000 PROTEIN-RELATED"/>
    <property type="match status" value="1"/>
</dbReference>
<dbReference type="PANTHER" id="PTHR44259:SF107">
    <property type="entry name" value="F-BOX PROTEIN SKIP23-LIKE"/>
    <property type="match status" value="1"/>
</dbReference>
<organism evidence="2 3">
    <name type="scientific">Chenopodium quinoa</name>
    <name type="common">Quinoa</name>
    <dbReference type="NCBI Taxonomy" id="63459"/>
    <lineage>
        <taxon>Eukaryota</taxon>
        <taxon>Viridiplantae</taxon>
        <taxon>Streptophyta</taxon>
        <taxon>Embryophyta</taxon>
        <taxon>Tracheophyta</taxon>
        <taxon>Spermatophyta</taxon>
        <taxon>Magnoliopsida</taxon>
        <taxon>eudicotyledons</taxon>
        <taxon>Gunneridae</taxon>
        <taxon>Pentapetalae</taxon>
        <taxon>Caryophyllales</taxon>
        <taxon>Chenopodiaceae</taxon>
        <taxon>Chenopodioideae</taxon>
        <taxon>Atripliceae</taxon>
        <taxon>Chenopodium</taxon>
    </lineage>
</organism>
<dbReference type="AlphaFoldDB" id="A0A803LQS9"/>